<dbReference type="Proteomes" id="UP000699042">
    <property type="component" value="Unassembled WGS sequence"/>
</dbReference>
<proteinExistence type="predicted"/>
<dbReference type="AlphaFoldDB" id="A0A9P7UEM4"/>
<gene>
    <name evidence="1" type="ORF">JMJ77_000099</name>
</gene>
<keyword evidence="2" id="KW-1185">Reference proteome</keyword>
<reference evidence="1" key="1">
    <citation type="submission" date="2021-05" db="EMBL/GenBank/DDBJ databases">
        <title>Comparative genomics of three Colletotrichum scovillei strains and genetic complementation revealed genes involved fungal growth and virulence on chili pepper.</title>
        <authorList>
            <person name="Hsieh D.-K."/>
            <person name="Chuang S.-C."/>
            <person name="Chen C.-Y."/>
            <person name="Chao Y.-T."/>
            <person name="Lu M.-Y.J."/>
            <person name="Lee M.-H."/>
            <person name="Shih M.-C."/>
        </authorList>
    </citation>
    <scope>NUCLEOTIDE SEQUENCE</scope>
    <source>
        <strain evidence="1">Coll-153</strain>
    </source>
</reference>
<dbReference type="EMBL" id="JAESDN010000003">
    <property type="protein sequence ID" value="KAG7053006.1"/>
    <property type="molecule type" value="Genomic_DNA"/>
</dbReference>
<comment type="caution">
    <text evidence="1">The sequence shown here is derived from an EMBL/GenBank/DDBJ whole genome shotgun (WGS) entry which is preliminary data.</text>
</comment>
<evidence type="ECO:0000313" key="1">
    <source>
        <dbReference type="EMBL" id="KAG7053006.1"/>
    </source>
</evidence>
<evidence type="ECO:0000313" key="2">
    <source>
        <dbReference type="Proteomes" id="UP000699042"/>
    </source>
</evidence>
<organism evidence="1 2">
    <name type="scientific">Colletotrichum scovillei</name>
    <dbReference type="NCBI Taxonomy" id="1209932"/>
    <lineage>
        <taxon>Eukaryota</taxon>
        <taxon>Fungi</taxon>
        <taxon>Dikarya</taxon>
        <taxon>Ascomycota</taxon>
        <taxon>Pezizomycotina</taxon>
        <taxon>Sordariomycetes</taxon>
        <taxon>Hypocreomycetidae</taxon>
        <taxon>Glomerellales</taxon>
        <taxon>Glomerellaceae</taxon>
        <taxon>Colletotrichum</taxon>
        <taxon>Colletotrichum acutatum species complex</taxon>
    </lineage>
</organism>
<name>A0A9P7UEM4_9PEZI</name>
<protein>
    <submittedName>
        <fullName evidence="1">Uncharacterized protein</fullName>
    </submittedName>
</protein>
<sequence length="17" mass="2020">MTQSSIKFSYQEGEQAW</sequence>
<accession>A0A9P7UEM4</accession>